<organism evidence="2 3">
    <name type="scientific">Streptomyces adustus</name>
    <dbReference type="NCBI Taxonomy" id="1609272"/>
    <lineage>
        <taxon>Bacteria</taxon>
        <taxon>Bacillati</taxon>
        <taxon>Actinomycetota</taxon>
        <taxon>Actinomycetes</taxon>
        <taxon>Kitasatosporales</taxon>
        <taxon>Streptomycetaceae</taxon>
        <taxon>Streptomyces</taxon>
    </lineage>
</organism>
<sequence>MENVTIPADLSGGEADRFTVSIASITLENGLTVNPPPTGVTVVVGGNNVGKSTLLRQVTNLAARNFRNPVETARWQLVTDIRFNASGDSKDLSAWLIAHESAHTQNGVLYFGARGQSNVHEQNLRQFFSEQQDGVDRLAMLTNTFMLFSDPWQRASVIQPQEMRENVEIPPRNVMHRLEESVQMLNEVREICREVFRIDLTLDTLARMIQLRVGRVTIPAPPVDAVSPEYRREVASLPPLTEQGDGIKSLIALILPLVTADHPIVLIDEPEAFLHPPQASALGRVLGDLAKKKGIQVILATHDRNLLTGLLASEGEVSIVRLDRGLDGDSRAHQLAVEDVRDLWGDPLLKYTNALDSLFHRLTIVAEADQDCRFYAAALNEYDPQSEVPIPPSDVLFIPSYGKAAIYKLVKLLRAISVPVVAVPDIDILNDESNISRLAEAYGADWDSLQRDYRVSTQPFRESRGGATLGDVIAAVQSVFSGREGEKYSNEVKREVLAQLRVQDSPWGLLKKFGELAFEGQAAVAAKRLLERLEEIGIVLVRVGELEKFAPTLGVAKGPGWLTAALAAGAHRGDPVREHIRRCLSALDASPQVS</sequence>
<dbReference type="CDD" id="cd00267">
    <property type="entry name" value="ABC_ATPase"/>
    <property type="match status" value="1"/>
</dbReference>
<name>A0A5N8VGN4_9ACTN</name>
<dbReference type="InterPro" id="IPR051396">
    <property type="entry name" value="Bact_Antivir_Def_Nuclease"/>
</dbReference>
<dbReference type="RefSeq" id="WP_152889374.1">
    <property type="nucleotide sequence ID" value="NZ_VJZD01000068.1"/>
</dbReference>
<dbReference type="Proteomes" id="UP000325849">
    <property type="component" value="Unassembled WGS sequence"/>
</dbReference>
<gene>
    <name evidence="2" type="ORF">FNH09_18745</name>
</gene>
<dbReference type="PANTHER" id="PTHR43581">
    <property type="entry name" value="ATP/GTP PHOSPHATASE"/>
    <property type="match status" value="1"/>
</dbReference>
<dbReference type="GO" id="GO:0005524">
    <property type="term" value="F:ATP binding"/>
    <property type="evidence" value="ECO:0007669"/>
    <property type="project" value="InterPro"/>
</dbReference>
<dbReference type="EMBL" id="VJZD01000068">
    <property type="protein sequence ID" value="MPY33228.1"/>
    <property type="molecule type" value="Genomic_DNA"/>
</dbReference>
<dbReference type="InterPro" id="IPR003959">
    <property type="entry name" value="ATPase_AAA_core"/>
</dbReference>
<dbReference type="SUPFAM" id="SSF52540">
    <property type="entry name" value="P-loop containing nucleoside triphosphate hydrolases"/>
    <property type="match status" value="1"/>
</dbReference>
<dbReference type="InterPro" id="IPR003593">
    <property type="entry name" value="AAA+_ATPase"/>
</dbReference>
<proteinExistence type="predicted"/>
<dbReference type="InterPro" id="IPR027417">
    <property type="entry name" value="P-loop_NTPase"/>
</dbReference>
<dbReference type="GO" id="GO:0016887">
    <property type="term" value="F:ATP hydrolysis activity"/>
    <property type="evidence" value="ECO:0007669"/>
    <property type="project" value="InterPro"/>
</dbReference>
<dbReference type="SMART" id="SM00382">
    <property type="entry name" value="AAA"/>
    <property type="match status" value="1"/>
</dbReference>
<dbReference type="Gene3D" id="3.40.50.300">
    <property type="entry name" value="P-loop containing nucleotide triphosphate hydrolases"/>
    <property type="match status" value="1"/>
</dbReference>
<evidence type="ECO:0000259" key="1">
    <source>
        <dbReference type="SMART" id="SM00382"/>
    </source>
</evidence>
<evidence type="ECO:0000313" key="2">
    <source>
        <dbReference type="EMBL" id="MPY33228.1"/>
    </source>
</evidence>
<evidence type="ECO:0000313" key="3">
    <source>
        <dbReference type="Proteomes" id="UP000325849"/>
    </source>
</evidence>
<protein>
    <submittedName>
        <fullName evidence="2">AAA family ATPase</fullName>
    </submittedName>
</protein>
<dbReference type="Pfam" id="PF13304">
    <property type="entry name" value="AAA_21"/>
    <property type="match status" value="1"/>
</dbReference>
<dbReference type="AlphaFoldDB" id="A0A5N8VGN4"/>
<feature type="domain" description="AAA+ ATPase" evidence="1">
    <location>
        <begin position="37"/>
        <end position="326"/>
    </location>
</feature>
<comment type="caution">
    <text evidence="2">The sequence shown here is derived from an EMBL/GenBank/DDBJ whole genome shotgun (WGS) entry which is preliminary data.</text>
</comment>
<dbReference type="OrthoDB" id="3237462at2"/>
<keyword evidence="3" id="KW-1185">Reference proteome</keyword>
<accession>A0A5N8VGN4</accession>
<reference evidence="2 3" key="1">
    <citation type="submission" date="2019-07" db="EMBL/GenBank/DDBJ databases">
        <title>New species of Amycolatopsis and Streptomyces.</title>
        <authorList>
            <person name="Duangmal K."/>
            <person name="Teo W.F.A."/>
            <person name="Lipun K."/>
        </authorList>
    </citation>
    <scope>NUCLEOTIDE SEQUENCE [LARGE SCALE GENOMIC DNA]</scope>
    <source>
        <strain evidence="2 3">NBRC 109810</strain>
    </source>
</reference>
<dbReference type="PANTHER" id="PTHR43581:SF4">
    <property type="entry name" value="ATP_GTP PHOSPHATASE"/>
    <property type="match status" value="1"/>
</dbReference>